<dbReference type="PROSITE" id="PS50405">
    <property type="entry name" value="GST_CTER"/>
    <property type="match status" value="1"/>
</dbReference>
<dbReference type="Gene3D" id="3.40.30.10">
    <property type="entry name" value="Glutaredoxin"/>
    <property type="match status" value="1"/>
</dbReference>
<dbReference type="SUPFAM" id="SSF52833">
    <property type="entry name" value="Thioredoxin-like"/>
    <property type="match status" value="1"/>
</dbReference>
<feature type="domain" description="GST C-terminal" evidence="2">
    <location>
        <begin position="91"/>
        <end position="212"/>
    </location>
</feature>
<dbReference type="InterPro" id="IPR010987">
    <property type="entry name" value="Glutathione-S-Trfase_C-like"/>
</dbReference>
<evidence type="ECO:0000259" key="1">
    <source>
        <dbReference type="PROSITE" id="PS50404"/>
    </source>
</evidence>
<dbReference type="CDD" id="cd00570">
    <property type="entry name" value="GST_N_family"/>
    <property type="match status" value="1"/>
</dbReference>
<dbReference type="Proteomes" id="UP001055453">
    <property type="component" value="Plasmid pANSO36A"/>
</dbReference>
<dbReference type="InterPro" id="IPR036249">
    <property type="entry name" value="Thioredoxin-like_sf"/>
</dbReference>
<organism evidence="3 4">
    <name type="scientific">Nostoc cf. commune SO-36</name>
    <dbReference type="NCBI Taxonomy" id="449208"/>
    <lineage>
        <taxon>Bacteria</taxon>
        <taxon>Bacillati</taxon>
        <taxon>Cyanobacteriota</taxon>
        <taxon>Cyanophyceae</taxon>
        <taxon>Nostocales</taxon>
        <taxon>Nostocaceae</taxon>
        <taxon>Nostoc</taxon>
    </lineage>
</organism>
<dbReference type="InterPro" id="IPR040079">
    <property type="entry name" value="Glutathione_S-Trfase"/>
</dbReference>
<sequence length="212" mass="24976">MSENKSMNRTLYYHQQSNFSRKIRIFLIEKNLDCEFLEINLANKPPEFLEISPIGQVPVFVDQDGTVIWDSTLIAEYLDETYPQPSFYPSAPHIRLECRKWEQLADTLGDNIISLWVLDFMGDLAPAYYRKKYETLINRLLPIFDGQLRSAKYLLEGETWTAADVAALCSLGYYSFRLNEDWLLQYPYLRDWFNRLHERESVKSTIPKKIPT</sequence>
<keyword evidence="4" id="KW-1185">Reference proteome</keyword>
<name>A0ABN6QDS8_NOSCO</name>
<dbReference type="Pfam" id="PF13417">
    <property type="entry name" value="GST_N_3"/>
    <property type="match status" value="1"/>
</dbReference>
<reference evidence="3" key="1">
    <citation type="submission" date="2022-04" db="EMBL/GenBank/DDBJ databases">
        <title>Complete genome sequence of a cyanobacterium, Nostoc sp. SO-36, isolated in Antarctica.</title>
        <authorList>
            <person name="Kanesaki Y."/>
            <person name="Effendi D."/>
            <person name="Sakamoto T."/>
            <person name="Ohtani S."/>
            <person name="Awai K."/>
        </authorList>
    </citation>
    <scope>NUCLEOTIDE SEQUENCE</scope>
    <source>
        <strain evidence="3">SO-36</strain>
        <plasmid evidence="3">pANSO36A</plasmid>
    </source>
</reference>
<dbReference type="InterPro" id="IPR004046">
    <property type="entry name" value="GST_C"/>
</dbReference>
<keyword evidence="3" id="KW-0614">Plasmid</keyword>
<feature type="domain" description="GST N-terminal" evidence="1">
    <location>
        <begin position="7"/>
        <end position="86"/>
    </location>
</feature>
<dbReference type="InterPro" id="IPR004045">
    <property type="entry name" value="Glutathione_S-Trfase_N"/>
</dbReference>
<evidence type="ECO:0000259" key="2">
    <source>
        <dbReference type="PROSITE" id="PS50405"/>
    </source>
</evidence>
<geneLocation type="plasmid" evidence="3 4">
    <name>pANSO36A</name>
</geneLocation>
<evidence type="ECO:0000313" key="4">
    <source>
        <dbReference type="Proteomes" id="UP001055453"/>
    </source>
</evidence>
<proteinExistence type="predicted"/>
<dbReference type="SUPFAM" id="SSF47616">
    <property type="entry name" value="GST C-terminal domain-like"/>
    <property type="match status" value="1"/>
</dbReference>
<accession>A0ABN6QDS8</accession>
<gene>
    <name evidence="3" type="ORF">ANSO36C_62570</name>
</gene>
<protein>
    <submittedName>
        <fullName evidence="3">Glutathione S-transferase</fullName>
    </submittedName>
</protein>
<dbReference type="PANTHER" id="PTHR44051">
    <property type="entry name" value="GLUTATHIONE S-TRANSFERASE-RELATED"/>
    <property type="match status" value="1"/>
</dbReference>
<evidence type="ECO:0000313" key="3">
    <source>
        <dbReference type="EMBL" id="BDI20455.1"/>
    </source>
</evidence>
<dbReference type="SFLD" id="SFLDG00358">
    <property type="entry name" value="Main_(cytGST)"/>
    <property type="match status" value="1"/>
</dbReference>
<dbReference type="Gene3D" id="1.20.1050.10">
    <property type="match status" value="1"/>
</dbReference>
<dbReference type="SFLD" id="SFLDS00019">
    <property type="entry name" value="Glutathione_Transferase_(cytos"/>
    <property type="match status" value="1"/>
</dbReference>
<dbReference type="Pfam" id="PF00043">
    <property type="entry name" value="GST_C"/>
    <property type="match status" value="1"/>
</dbReference>
<dbReference type="PANTHER" id="PTHR44051:SF8">
    <property type="entry name" value="GLUTATHIONE S-TRANSFERASE GSTA"/>
    <property type="match status" value="1"/>
</dbReference>
<dbReference type="PROSITE" id="PS50404">
    <property type="entry name" value="GST_NTER"/>
    <property type="match status" value="1"/>
</dbReference>
<dbReference type="EMBL" id="AP025733">
    <property type="protein sequence ID" value="BDI20455.1"/>
    <property type="molecule type" value="Genomic_DNA"/>
</dbReference>
<dbReference type="InterPro" id="IPR036282">
    <property type="entry name" value="Glutathione-S-Trfase_C_sf"/>
</dbReference>